<reference evidence="9 10" key="1">
    <citation type="journal article" date="2015" name="Nature">
        <title>rRNA introns, odd ribosomes, and small enigmatic genomes across a large radiation of phyla.</title>
        <authorList>
            <person name="Brown C.T."/>
            <person name="Hug L.A."/>
            <person name="Thomas B.C."/>
            <person name="Sharon I."/>
            <person name="Castelle C.J."/>
            <person name="Singh A."/>
            <person name="Wilkins M.J."/>
            <person name="Williams K.H."/>
            <person name="Banfield J.F."/>
        </authorList>
    </citation>
    <scope>NUCLEOTIDE SEQUENCE [LARGE SCALE GENOMIC DNA]</scope>
</reference>
<keyword evidence="2 5" id="KW-0689">Ribosomal protein</keyword>
<dbReference type="InterPro" id="IPR002132">
    <property type="entry name" value="Ribosomal_uL5"/>
</dbReference>
<dbReference type="GO" id="GO:0000049">
    <property type="term" value="F:tRNA binding"/>
    <property type="evidence" value="ECO:0007669"/>
    <property type="project" value="UniProtKB-UniRule"/>
</dbReference>
<dbReference type="InterPro" id="IPR031309">
    <property type="entry name" value="Ribosomal_uL5_C"/>
</dbReference>
<dbReference type="InterPro" id="IPR020930">
    <property type="entry name" value="Ribosomal_uL5_bac-type"/>
</dbReference>
<protein>
    <recommendedName>
        <fullName evidence="4 5">Large ribosomal subunit protein uL5</fullName>
    </recommendedName>
</protein>
<dbReference type="EMBL" id="LCLO01000020">
    <property type="protein sequence ID" value="KKU18759.1"/>
    <property type="molecule type" value="Genomic_DNA"/>
</dbReference>
<accession>A0A0G1NE04</accession>
<keyword evidence="5" id="KW-0699">rRNA-binding</keyword>
<dbReference type="GO" id="GO:1990904">
    <property type="term" value="C:ribonucleoprotein complex"/>
    <property type="evidence" value="ECO:0007669"/>
    <property type="project" value="UniProtKB-KW"/>
</dbReference>
<dbReference type="PIRSF" id="PIRSF002161">
    <property type="entry name" value="Ribosomal_L5"/>
    <property type="match status" value="1"/>
</dbReference>
<keyword evidence="3 5" id="KW-0687">Ribonucleoprotein</keyword>
<evidence type="ECO:0000259" key="8">
    <source>
        <dbReference type="Pfam" id="PF00673"/>
    </source>
</evidence>
<dbReference type="GO" id="GO:0019843">
    <property type="term" value="F:rRNA binding"/>
    <property type="evidence" value="ECO:0007669"/>
    <property type="project" value="UniProtKB-UniRule"/>
</dbReference>
<evidence type="ECO:0000256" key="6">
    <source>
        <dbReference type="RuleBase" id="RU003930"/>
    </source>
</evidence>
<name>A0A0G1NE04_9BACT</name>
<dbReference type="AlphaFoldDB" id="A0A0G1NE04"/>
<comment type="function">
    <text evidence="5">This is 1 of the proteins that bind and probably mediate the attachment of the 5S RNA into the large ribosomal subunit, where it forms part of the central protuberance. In the 70S ribosome it contacts protein S13 of the 30S subunit (bridge B1b), connecting the 2 subunits; this bridge is implicated in subunit movement. Contacts the P site tRNA; the 5S rRNA and some of its associated proteins might help stabilize positioning of ribosome-bound tRNAs.</text>
</comment>
<gene>
    <name evidence="5" type="primary">rplE</name>
    <name evidence="9" type="ORF">UX27_C0020G0004</name>
</gene>
<dbReference type="GO" id="GO:0003735">
    <property type="term" value="F:structural constituent of ribosome"/>
    <property type="evidence" value="ECO:0007669"/>
    <property type="project" value="InterPro"/>
</dbReference>
<evidence type="ECO:0000256" key="2">
    <source>
        <dbReference type="ARBA" id="ARBA00022980"/>
    </source>
</evidence>
<proteinExistence type="inferred from homology"/>
<sequence length="181" mass="20453">MSRLQKKYNKEAVPAMKSKFGYKNDMAVPKIVKVTVNVGVGKMVKEEKRMENIARNLTMIAGQKAVPAKAKKSIAGFKLREGTVVGFMATLRGRRMYDFLDRMISVALPRTRDFRGIDPKSFDSRGNLTFGFKEHIVFPEREEGELKDVFGFEVTVATSARNKEEGVELLRLMGFPIKKVS</sequence>
<evidence type="ECO:0000256" key="4">
    <source>
        <dbReference type="ARBA" id="ARBA00035245"/>
    </source>
</evidence>
<evidence type="ECO:0000259" key="7">
    <source>
        <dbReference type="Pfam" id="PF00281"/>
    </source>
</evidence>
<evidence type="ECO:0000313" key="10">
    <source>
        <dbReference type="Proteomes" id="UP000034644"/>
    </source>
</evidence>
<feature type="domain" description="Large ribosomal subunit protein uL5 N-terminal" evidence="7">
    <location>
        <begin position="24"/>
        <end position="80"/>
    </location>
</feature>
<feature type="domain" description="Large ribosomal subunit protein uL5 C-terminal" evidence="8">
    <location>
        <begin position="85"/>
        <end position="176"/>
    </location>
</feature>
<dbReference type="SUPFAM" id="SSF55282">
    <property type="entry name" value="RL5-like"/>
    <property type="match status" value="1"/>
</dbReference>
<dbReference type="PATRIC" id="fig|1618614.3.peg.285"/>
<dbReference type="Pfam" id="PF00673">
    <property type="entry name" value="Ribosomal_L5_C"/>
    <property type="match status" value="1"/>
</dbReference>
<comment type="subunit">
    <text evidence="5">Part of the 50S ribosomal subunit; part of the 5S rRNA/L5/L18/L25 subcomplex. Contacts the 5S rRNA and the P site tRNA. Forms a bridge to the 30S subunit in the 70S ribosome.</text>
</comment>
<evidence type="ECO:0000313" key="9">
    <source>
        <dbReference type="EMBL" id="KKU18759.1"/>
    </source>
</evidence>
<dbReference type="GO" id="GO:0005840">
    <property type="term" value="C:ribosome"/>
    <property type="evidence" value="ECO:0007669"/>
    <property type="project" value="UniProtKB-KW"/>
</dbReference>
<evidence type="ECO:0000256" key="1">
    <source>
        <dbReference type="ARBA" id="ARBA00008553"/>
    </source>
</evidence>
<dbReference type="InterPro" id="IPR031310">
    <property type="entry name" value="Ribosomal_uL5_N"/>
</dbReference>
<dbReference type="FunFam" id="3.30.1440.10:FF:000001">
    <property type="entry name" value="50S ribosomal protein L5"/>
    <property type="match status" value="1"/>
</dbReference>
<keyword evidence="5" id="KW-0694">RNA-binding</keyword>
<organism evidence="9 10">
    <name type="scientific">Candidatus Azambacteria bacterium GW2011_GWA2_45_90</name>
    <dbReference type="NCBI Taxonomy" id="1618614"/>
    <lineage>
        <taxon>Bacteria</taxon>
        <taxon>Candidatus Azamiibacteriota</taxon>
    </lineage>
</organism>
<evidence type="ECO:0000256" key="5">
    <source>
        <dbReference type="HAMAP-Rule" id="MF_01333"/>
    </source>
</evidence>
<comment type="caution">
    <text evidence="9">The sequence shown here is derived from an EMBL/GenBank/DDBJ whole genome shotgun (WGS) entry which is preliminary data.</text>
</comment>
<dbReference type="InterPro" id="IPR022803">
    <property type="entry name" value="Ribosomal_uL5_dom_sf"/>
</dbReference>
<comment type="similarity">
    <text evidence="1 5 6">Belongs to the universal ribosomal protein uL5 family.</text>
</comment>
<dbReference type="GO" id="GO:0006412">
    <property type="term" value="P:translation"/>
    <property type="evidence" value="ECO:0007669"/>
    <property type="project" value="UniProtKB-UniRule"/>
</dbReference>
<dbReference type="Proteomes" id="UP000034644">
    <property type="component" value="Unassembled WGS sequence"/>
</dbReference>
<dbReference type="HAMAP" id="MF_01333_B">
    <property type="entry name" value="Ribosomal_uL5_B"/>
    <property type="match status" value="1"/>
</dbReference>
<dbReference type="Gene3D" id="3.30.1440.10">
    <property type="match status" value="1"/>
</dbReference>
<keyword evidence="5" id="KW-0820">tRNA-binding</keyword>
<dbReference type="NCBIfam" id="NF000585">
    <property type="entry name" value="PRK00010.1"/>
    <property type="match status" value="1"/>
</dbReference>
<evidence type="ECO:0000256" key="3">
    <source>
        <dbReference type="ARBA" id="ARBA00023274"/>
    </source>
</evidence>
<dbReference type="PANTHER" id="PTHR11994">
    <property type="entry name" value="60S RIBOSOMAL PROTEIN L11-RELATED"/>
    <property type="match status" value="1"/>
</dbReference>
<dbReference type="Pfam" id="PF00281">
    <property type="entry name" value="Ribosomal_L5"/>
    <property type="match status" value="1"/>
</dbReference>